<sequence length="390" mass="40625">MTVEFYDLAQRLYAARSGRPVLRVADALVALSPSAVFVEARRGGDTLTATVATATSSARTVTGGASILSALHGAGARFGLESPCQVVVADAAGVSLLAGVARKLAGHGDPVVAEASAVIGWWADRLGYPGSGAVVDALAQSRQRFVTAGLPTDERSGTYWRKVFGVGAGVAGLAGWAQAVTAGTPAEGLAVMAEDDAYSYESAGQAFGKGQDWTAPDGAPRAALGLRRRCDAAELFESILLEDRLWRHRAVHTGNVSGGLVDWGDRTRFSVQCSRMDSRLREGTAVRGWAGGIDSYGRAMTFVGEVITAEAVEGALVLTVAGVRADSRPPVGGWVSLMPAAPNVSRVRSSLFTYRRLLTGGGSWIASGKPPTRARRDVPLDVLIAAAETE</sequence>
<dbReference type="OrthoDB" id="4453671at2"/>
<protein>
    <submittedName>
        <fullName evidence="1">Uncharacterized protein</fullName>
    </submittedName>
</protein>
<evidence type="ECO:0000313" key="2">
    <source>
        <dbReference type="Proteomes" id="UP000193866"/>
    </source>
</evidence>
<name>A0A1X1YAI7_9MYCO</name>
<reference evidence="1 2" key="1">
    <citation type="submission" date="2016-01" db="EMBL/GenBank/DDBJ databases">
        <title>The new phylogeny of the genus Mycobacterium.</title>
        <authorList>
            <person name="Tarcisio F."/>
            <person name="Conor M."/>
            <person name="Antonella G."/>
            <person name="Elisabetta G."/>
            <person name="Giulia F.S."/>
            <person name="Sara T."/>
            <person name="Anna F."/>
            <person name="Clotilde B."/>
            <person name="Roberto B."/>
            <person name="Veronica D.S."/>
            <person name="Fabio R."/>
            <person name="Monica P."/>
            <person name="Olivier J."/>
            <person name="Enrico T."/>
            <person name="Nicola S."/>
        </authorList>
    </citation>
    <scope>NUCLEOTIDE SEQUENCE [LARGE SCALE GENOMIC DNA]</scope>
    <source>
        <strain evidence="1 2">DSM 45394</strain>
    </source>
</reference>
<keyword evidence="2" id="KW-1185">Reference proteome</keyword>
<evidence type="ECO:0000313" key="1">
    <source>
        <dbReference type="EMBL" id="ORW08132.1"/>
    </source>
</evidence>
<organism evidence="1 2">
    <name type="scientific">Mycolicibacter longobardus</name>
    <dbReference type="NCBI Taxonomy" id="1108812"/>
    <lineage>
        <taxon>Bacteria</taxon>
        <taxon>Bacillati</taxon>
        <taxon>Actinomycetota</taxon>
        <taxon>Actinomycetes</taxon>
        <taxon>Mycobacteriales</taxon>
        <taxon>Mycobacteriaceae</taxon>
        <taxon>Mycolicibacter</taxon>
    </lineage>
</organism>
<dbReference type="RefSeq" id="WP_085266411.1">
    <property type="nucleotide sequence ID" value="NZ_LQPG01000039.1"/>
</dbReference>
<accession>A0A1X1YAI7</accession>
<dbReference type="Proteomes" id="UP000193866">
    <property type="component" value="Unassembled WGS sequence"/>
</dbReference>
<dbReference type="EMBL" id="LQPG01000039">
    <property type="protein sequence ID" value="ORW08132.1"/>
    <property type="molecule type" value="Genomic_DNA"/>
</dbReference>
<gene>
    <name evidence="1" type="ORF">AWC16_20610</name>
</gene>
<comment type="caution">
    <text evidence="1">The sequence shown here is derived from an EMBL/GenBank/DDBJ whole genome shotgun (WGS) entry which is preliminary data.</text>
</comment>
<dbReference type="AlphaFoldDB" id="A0A1X1YAI7"/>
<proteinExistence type="predicted"/>